<sequence length="423" mass="45783">MKPTGPRVFAAILLSALAGYTFYLAPRIGDPTAVPVSDEGPPVVRATASSSRPQFPPPGKTFIGVTTVAGAHDFGAVDGFTKAAGHAPAAMMINDGWAARTFDQGALDRVAQRGMMPIVSWEPWNYRDDTVAKDGSHSDQPEYQLSKITRGDYDAYLTAYADGIKGLRYAVGLRLAHEMNGFWYPWSTGVNGNRSEDYIAMWRHVHDVMTRAGATNIVWIWSPNITFDTKNPLSELYPGDDYVDWLGLSGYYGTAGATAYRTPEAVFDSTLAQLRTFTRKPLVITETGATNVTGQKAQWIADLARYLPKHPDIIGFIWYEAIRETDWKIATTPDAGKAFTALAADPRYDVKWTPKAIPRLTADVSEPAPAPPSAASTGPRTTIKPSSTQRATPSPTKTKTSSKPAATQSPQDPTASAPPSAVP</sequence>
<organism evidence="7 8">
    <name type="scientific">Dactylosporangium matsuzakiense</name>
    <dbReference type="NCBI Taxonomy" id="53360"/>
    <lineage>
        <taxon>Bacteria</taxon>
        <taxon>Bacillati</taxon>
        <taxon>Actinomycetota</taxon>
        <taxon>Actinomycetes</taxon>
        <taxon>Micromonosporales</taxon>
        <taxon>Micromonosporaceae</taxon>
        <taxon>Dactylosporangium</taxon>
    </lineage>
</organism>
<protein>
    <recommendedName>
        <fullName evidence="6">GH26 domain-containing protein</fullName>
    </recommendedName>
</protein>
<dbReference type="Gene3D" id="3.20.20.80">
    <property type="entry name" value="Glycosidases"/>
    <property type="match status" value="1"/>
</dbReference>
<feature type="active site" description="Nucleophile" evidence="4">
    <location>
        <position position="286"/>
    </location>
</feature>
<dbReference type="InterPro" id="IPR022790">
    <property type="entry name" value="GH26_dom"/>
</dbReference>
<name>A0A9W6KL13_9ACTN</name>
<feature type="compositionally biased region" description="Polar residues" evidence="5">
    <location>
        <begin position="378"/>
        <end position="390"/>
    </location>
</feature>
<dbReference type="InterPro" id="IPR017853">
    <property type="entry name" value="GH"/>
</dbReference>
<reference evidence="7" key="2">
    <citation type="submission" date="2023-01" db="EMBL/GenBank/DDBJ databases">
        <authorList>
            <person name="Sun Q."/>
            <person name="Evtushenko L."/>
        </authorList>
    </citation>
    <scope>NUCLEOTIDE SEQUENCE</scope>
    <source>
        <strain evidence="7">VKM Ac-1321</strain>
    </source>
</reference>
<evidence type="ECO:0000256" key="2">
    <source>
        <dbReference type="ARBA" id="ARBA00022801"/>
    </source>
</evidence>
<dbReference type="PANTHER" id="PTHR40079:SF4">
    <property type="entry name" value="GH26 DOMAIN-CONTAINING PROTEIN-RELATED"/>
    <property type="match status" value="1"/>
</dbReference>
<comment type="similarity">
    <text evidence="1 4">Belongs to the glycosyl hydrolase 26 family.</text>
</comment>
<reference evidence="7" key="1">
    <citation type="journal article" date="2014" name="Int. J. Syst. Evol. Microbiol.">
        <title>Complete genome sequence of Corynebacterium casei LMG S-19264T (=DSM 44701T), isolated from a smear-ripened cheese.</title>
        <authorList>
            <consortium name="US DOE Joint Genome Institute (JGI-PGF)"/>
            <person name="Walter F."/>
            <person name="Albersmeier A."/>
            <person name="Kalinowski J."/>
            <person name="Ruckert C."/>
        </authorList>
    </citation>
    <scope>NUCLEOTIDE SEQUENCE</scope>
    <source>
        <strain evidence="7">VKM Ac-1321</strain>
    </source>
</reference>
<proteinExistence type="inferred from homology"/>
<evidence type="ECO:0000256" key="4">
    <source>
        <dbReference type="PROSITE-ProRule" id="PRU01100"/>
    </source>
</evidence>
<evidence type="ECO:0000313" key="8">
    <source>
        <dbReference type="Proteomes" id="UP001143480"/>
    </source>
</evidence>
<dbReference type="SUPFAM" id="SSF51445">
    <property type="entry name" value="(Trans)glycosidases"/>
    <property type="match status" value="1"/>
</dbReference>
<feature type="domain" description="GH26" evidence="6">
    <location>
        <begin position="44"/>
        <end position="352"/>
    </location>
</feature>
<dbReference type="InterPro" id="IPR000805">
    <property type="entry name" value="Glyco_hydro_26"/>
</dbReference>
<dbReference type="Proteomes" id="UP001143480">
    <property type="component" value="Unassembled WGS sequence"/>
</dbReference>
<dbReference type="RefSeq" id="WP_271189418.1">
    <property type="nucleotide sequence ID" value="NZ_BSFP01000026.1"/>
</dbReference>
<comment type="caution">
    <text evidence="7">The sequence shown here is derived from an EMBL/GenBank/DDBJ whole genome shotgun (WGS) entry which is preliminary data.</text>
</comment>
<keyword evidence="3 4" id="KW-0326">Glycosidase</keyword>
<dbReference type="EMBL" id="BSFP01000026">
    <property type="protein sequence ID" value="GLL02805.1"/>
    <property type="molecule type" value="Genomic_DNA"/>
</dbReference>
<dbReference type="PROSITE" id="PS51764">
    <property type="entry name" value="GH26"/>
    <property type="match status" value="1"/>
</dbReference>
<gene>
    <name evidence="7" type="ORF">GCM10017581_045470</name>
</gene>
<feature type="compositionally biased region" description="Low complexity" evidence="5">
    <location>
        <begin position="391"/>
        <end position="407"/>
    </location>
</feature>
<keyword evidence="2 4" id="KW-0378">Hydrolase</keyword>
<dbReference type="Pfam" id="PF02156">
    <property type="entry name" value="Glyco_hydro_26"/>
    <property type="match status" value="1"/>
</dbReference>
<feature type="active site" description="Proton donor" evidence="4">
    <location>
        <position position="178"/>
    </location>
</feature>
<feature type="region of interest" description="Disordered" evidence="5">
    <location>
        <begin position="361"/>
        <end position="423"/>
    </location>
</feature>
<dbReference type="AlphaFoldDB" id="A0A9W6KL13"/>
<dbReference type="PANTHER" id="PTHR40079">
    <property type="entry name" value="MANNAN ENDO-1,4-BETA-MANNOSIDASE E-RELATED"/>
    <property type="match status" value="1"/>
</dbReference>
<evidence type="ECO:0000256" key="3">
    <source>
        <dbReference type="ARBA" id="ARBA00023295"/>
    </source>
</evidence>
<keyword evidence="8" id="KW-1185">Reference proteome</keyword>
<dbReference type="GO" id="GO:0016985">
    <property type="term" value="F:mannan endo-1,4-beta-mannosidase activity"/>
    <property type="evidence" value="ECO:0007669"/>
    <property type="project" value="InterPro"/>
</dbReference>
<evidence type="ECO:0000256" key="5">
    <source>
        <dbReference type="SAM" id="MobiDB-lite"/>
    </source>
</evidence>
<accession>A0A9W6KL13</accession>
<evidence type="ECO:0000313" key="7">
    <source>
        <dbReference type="EMBL" id="GLL02805.1"/>
    </source>
</evidence>
<evidence type="ECO:0000256" key="1">
    <source>
        <dbReference type="ARBA" id="ARBA00007754"/>
    </source>
</evidence>
<evidence type="ECO:0000259" key="6">
    <source>
        <dbReference type="PROSITE" id="PS51764"/>
    </source>
</evidence>
<dbReference type="GO" id="GO:0006080">
    <property type="term" value="P:substituted mannan metabolic process"/>
    <property type="evidence" value="ECO:0007669"/>
    <property type="project" value="InterPro"/>
</dbReference>